<dbReference type="GeneID" id="63819332"/>
<protein>
    <submittedName>
        <fullName evidence="2">Uncharacterized protein</fullName>
    </submittedName>
</protein>
<proteinExistence type="predicted"/>
<evidence type="ECO:0000313" key="2">
    <source>
        <dbReference type="EMBL" id="KZT02703.1"/>
    </source>
</evidence>
<organism evidence="2 3">
    <name type="scientific">Laetiporus sulphureus 93-53</name>
    <dbReference type="NCBI Taxonomy" id="1314785"/>
    <lineage>
        <taxon>Eukaryota</taxon>
        <taxon>Fungi</taxon>
        <taxon>Dikarya</taxon>
        <taxon>Basidiomycota</taxon>
        <taxon>Agaricomycotina</taxon>
        <taxon>Agaricomycetes</taxon>
        <taxon>Polyporales</taxon>
        <taxon>Laetiporus</taxon>
    </lineage>
</organism>
<name>A0A165CF55_9APHY</name>
<feature type="region of interest" description="Disordered" evidence="1">
    <location>
        <begin position="1"/>
        <end position="27"/>
    </location>
</feature>
<dbReference type="AlphaFoldDB" id="A0A165CF55"/>
<keyword evidence="3" id="KW-1185">Reference proteome</keyword>
<dbReference type="RefSeq" id="XP_040760443.1">
    <property type="nucleotide sequence ID" value="XM_040902301.1"/>
</dbReference>
<accession>A0A165CF55</accession>
<dbReference type="Proteomes" id="UP000076871">
    <property type="component" value="Unassembled WGS sequence"/>
</dbReference>
<dbReference type="InParanoid" id="A0A165CF55"/>
<dbReference type="EMBL" id="KV427650">
    <property type="protein sequence ID" value="KZT02703.1"/>
    <property type="molecule type" value="Genomic_DNA"/>
</dbReference>
<evidence type="ECO:0000256" key="1">
    <source>
        <dbReference type="SAM" id="MobiDB-lite"/>
    </source>
</evidence>
<evidence type="ECO:0000313" key="3">
    <source>
        <dbReference type="Proteomes" id="UP000076871"/>
    </source>
</evidence>
<gene>
    <name evidence="2" type="ORF">LAESUDRAFT_398007</name>
</gene>
<reference evidence="2 3" key="1">
    <citation type="journal article" date="2016" name="Mol. Biol. Evol.">
        <title>Comparative Genomics of Early-Diverging Mushroom-Forming Fungi Provides Insights into the Origins of Lignocellulose Decay Capabilities.</title>
        <authorList>
            <person name="Nagy L.G."/>
            <person name="Riley R."/>
            <person name="Tritt A."/>
            <person name="Adam C."/>
            <person name="Daum C."/>
            <person name="Floudas D."/>
            <person name="Sun H."/>
            <person name="Yadav J.S."/>
            <person name="Pangilinan J."/>
            <person name="Larsson K.H."/>
            <person name="Matsuura K."/>
            <person name="Barry K."/>
            <person name="Labutti K."/>
            <person name="Kuo R."/>
            <person name="Ohm R.A."/>
            <person name="Bhattacharya S.S."/>
            <person name="Shirouzu T."/>
            <person name="Yoshinaga Y."/>
            <person name="Martin F.M."/>
            <person name="Grigoriev I.V."/>
            <person name="Hibbett D.S."/>
        </authorList>
    </citation>
    <scope>NUCLEOTIDE SEQUENCE [LARGE SCALE GENOMIC DNA]</scope>
    <source>
        <strain evidence="2 3">93-53</strain>
    </source>
</reference>
<sequence length="155" mass="16698">MIEEGTNRRRIYSPPLASSPGPPPADVQCSGRRIPGARTALALSPDFVLHTGGDSAEVLRVLLALASFSRTLSIRSPWAVVTTIRATILPKTGCMILRTIVFCFSVDVYAHQILRALSPLWASICTPVHMLPTAQRNLHPSLSLPSATTDAARES</sequence>